<dbReference type="EMBL" id="CABVMM010000005">
    <property type="protein sequence ID" value="VVV00366.1"/>
    <property type="molecule type" value="Genomic_DNA"/>
</dbReference>
<name>A0AC61Y7H3_9FLAO</name>
<dbReference type="Proteomes" id="UP000356253">
    <property type="component" value="Unassembled WGS sequence"/>
</dbReference>
<organism evidence="1 2">
    <name type="scientific">Mesonia oceanica</name>
    <dbReference type="NCBI Taxonomy" id="2687242"/>
    <lineage>
        <taxon>Bacteria</taxon>
        <taxon>Pseudomonadati</taxon>
        <taxon>Bacteroidota</taxon>
        <taxon>Flavobacteriia</taxon>
        <taxon>Flavobacteriales</taxon>
        <taxon>Flavobacteriaceae</taxon>
        <taxon>Mesonia</taxon>
    </lineage>
</organism>
<evidence type="ECO:0000313" key="2">
    <source>
        <dbReference type="Proteomes" id="UP000356253"/>
    </source>
</evidence>
<protein>
    <submittedName>
        <fullName evidence="1">Uncharacterized protein</fullName>
    </submittedName>
</protein>
<reference evidence="1" key="1">
    <citation type="submission" date="2019-09" db="EMBL/GenBank/DDBJ databases">
        <authorList>
            <person name="Rodrigo-Torres L."/>
            <person name="Arahal R. D."/>
            <person name="Lucena T."/>
        </authorList>
    </citation>
    <scope>NUCLEOTIDE SEQUENCE</scope>
    <source>
        <strain evidence="1">ISS653</strain>
    </source>
</reference>
<evidence type="ECO:0000313" key="1">
    <source>
        <dbReference type="EMBL" id="VVV00366.1"/>
    </source>
</evidence>
<sequence length="187" mass="21540">MNKKLLEGLIDLNTIPENRKVFTQQLINQPQLIKEVIQIAGDEKNEIAGKAVRALELVCKKSNALIFQHKTEIYKLAKNSNRDDIIRPIAKIFELWTLNFYSKKPSILFQPNDKEKITAICFDWIITPQKVAPQAYSMQTLFLLGKEIDWVHQELKLILEQNYATGTSGYKARARKIIGKIEKQITS</sequence>
<proteinExistence type="predicted"/>
<accession>A0AC61Y7H3</accession>
<keyword evidence="2" id="KW-1185">Reference proteome</keyword>
<gene>
    <name evidence="1" type="ORF">FVB9532_01636</name>
</gene>
<comment type="caution">
    <text evidence="1">The sequence shown here is derived from an EMBL/GenBank/DDBJ whole genome shotgun (WGS) entry which is preliminary data.</text>
</comment>